<proteinExistence type="predicted"/>
<comment type="caution">
    <text evidence="2">The sequence shown here is derived from an EMBL/GenBank/DDBJ whole genome shotgun (WGS) entry which is preliminary data.</text>
</comment>
<feature type="transmembrane region" description="Helical" evidence="1">
    <location>
        <begin position="150"/>
        <end position="172"/>
    </location>
</feature>
<evidence type="ECO:0000313" key="2">
    <source>
        <dbReference type="EMBL" id="RKF39515.1"/>
    </source>
</evidence>
<evidence type="ECO:0000313" key="3">
    <source>
        <dbReference type="Proteomes" id="UP000286402"/>
    </source>
</evidence>
<reference evidence="2 3" key="1">
    <citation type="submission" date="2016-07" db="EMBL/GenBank/DDBJ databases">
        <title>Genome analysis of Sphingobacterium siyangense T12B17.</title>
        <authorList>
            <person name="Xu D."/>
            <person name="Su Y."/>
            <person name="Zheng S."/>
        </authorList>
    </citation>
    <scope>NUCLEOTIDE SEQUENCE [LARGE SCALE GENOMIC DNA]</scope>
    <source>
        <strain evidence="2 3">T12B17</strain>
    </source>
</reference>
<dbReference type="RefSeq" id="WP_120333419.1">
    <property type="nucleotide sequence ID" value="NZ_MCAQ01000004.1"/>
</dbReference>
<keyword evidence="1" id="KW-1133">Transmembrane helix</keyword>
<keyword evidence="1" id="KW-0812">Transmembrane</keyword>
<dbReference type="Proteomes" id="UP000286402">
    <property type="component" value="Unassembled WGS sequence"/>
</dbReference>
<sequence>MIEGENYPGYVVETRLISLYKANIVGLLFFVVFILLYGIPFCLLWDLKEELAAIKDSLYNKASNAWWVYGIVIIIGVVLHELIHGIVFASFAKQGFKSIKFGIIWKMLTPYAHCKEPLRVRPYMLGVVMPFLLVGFLPAIYSIFTGNLPLLFFAIFFSGAAVGDFMILNLIYKENKDNLVLDHPTEGGCFILKKVTNPADL</sequence>
<protein>
    <recommendedName>
        <fullName evidence="4">Zincin peptidase</fullName>
    </recommendedName>
</protein>
<dbReference type="InterPro" id="IPR021683">
    <property type="entry name" value="DUF3267"/>
</dbReference>
<dbReference type="AlphaFoldDB" id="A0A420G2X8"/>
<accession>A0A420G2X8</accession>
<evidence type="ECO:0008006" key="4">
    <source>
        <dbReference type="Google" id="ProtNLM"/>
    </source>
</evidence>
<organism evidence="2 3">
    <name type="scientific">Sphingobacterium siyangense</name>
    <dbReference type="NCBI Taxonomy" id="459529"/>
    <lineage>
        <taxon>Bacteria</taxon>
        <taxon>Pseudomonadati</taxon>
        <taxon>Bacteroidota</taxon>
        <taxon>Sphingobacteriia</taxon>
        <taxon>Sphingobacteriales</taxon>
        <taxon>Sphingobacteriaceae</taxon>
        <taxon>Sphingobacterium</taxon>
    </lineage>
</organism>
<feature type="transmembrane region" description="Helical" evidence="1">
    <location>
        <begin position="66"/>
        <end position="91"/>
    </location>
</feature>
<keyword evidence="3" id="KW-1185">Reference proteome</keyword>
<dbReference type="Pfam" id="PF11667">
    <property type="entry name" value="DUF3267"/>
    <property type="match status" value="1"/>
</dbReference>
<feature type="transmembrane region" description="Helical" evidence="1">
    <location>
        <begin position="24"/>
        <end position="46"/>
    </location>
</feature>
<keyword evidence="1" id="KW-0472">Membrane</keyword>
<dbReference type="EMBL" id="MCAQ01000004">
    <property type="protein sequence ID" value="RKF39515.1"/>
    <property type="molecule type" value="Genomic_DNA"/>
</dbReference>
<feature type="transmembrane region" description="Helical" evidence="1">
    <location>
        <begin position="123"/>
        <end position="144"/>
    </location>
</feature>
<name>A0A420G2X8_9SPHI</name>
<evidence type="ECO:0000256" key="1">
    <source>
        <dbReference type="SAM" id="Phobius"/>
    </source>
</evidence>
<gene>
    <name evidence="2" type="ORF">BCY89_24140</name>
</gene>